<feature type="compositionally biased region" description="Acidic residues" evidence="1">
    <location>
        <begin position="108"/>
        <end position="117"/>
    </location>
</feature>
<accession>A0AAV7TG70</accession>
<keyword evidence="3" id="KW-1185">Reference proteome</keyword>
<dbReference type="AlphaFoldDB" id="A0AAV7TG70"/>
<gene>
    <name evidence="2" type="ORF">NDU88_000696</name>
</gene>
<evidence type="ECO:0000256" key="1">
    <source>
        <dbReference type="SAM" id="MobiDB-lite"/>
    </source>
</evidence>
<name>A0AAV7TG70_PLEWA</name>
<feature type="region of interest" description="Disordered" evidence="1">
    <location>
        <begin position="108"/>
        <end position="129"/>
    </location>
</feature>
<protein>
    <submittedName>
        <fullName evidence="2">Uncharacterized protein</fullName>
    </submittedName>
</protein>
<reference evidence="2" key="1">
    <citation type="journal article" date="2022" name="bioRxiv">
        <title>Sequencing and chromosome-scale assembly of the giantPleurodeles waltlgenome.</title>
        <authorList>
            <person name="Brown T."/>
            <person name="Elewa A."/>
            <person name="Iarovenko S."/>
            <person name="Subramanian E."/>
            <person name="Araus A.J."/>
            <person name="Petzold A."/>
            <person name="Susuki M."/>
            <person name="Suzuki K.-i.T."/>
            <person name="Hayashi T."/>
            <person name="Toyoda A."/>
            <person name="Oliveira C."/>
            <person name="Osipova E."/>
            <person name="Leigh N.D."/>
            <person name="Simon A."/>
            <person name="Yun M.H."/>
        </authorList>
    </citation>
    <scope>NUCLEOTIDE SEQUENCE</scope>
    <source>
        <strain evidence="2">20211129_DDA</strain>
        <tissue evidence="2">Liver</tissue>
    </source>
</reference>
<proteinExistence type="predicted"/>
<evidence type="ECO:0000313" key="2">
    <source>
        <dbReference type="EMBL" id="KAJ1175408.1"/>
    </source>
</evidence>
<organism evidence="2 3">
    <name type="scientific">Pleurodeles waltl</name>
    <name type="common">Iberian ribbed newt</name>
    <dbReference type="NCBI Taxonomy" id="8319"/>
    <lineage>
        <taxon>Eukaryota</taxon>
        <taxon>Metazoa</taxon>
        <taxon>Chordata</taxon>
        <taxon>Craniata</taxon>
        <taxon>Vertebrata</taxon>
        <taxon>Euteleostomi</taxon>
        <taxon>Amphibia</taxon>
        <taxon>Batrachia</taxon>
        <taxon>Caudata</taxon>
        <taxon>Salamandroidea</taxon>
        <taxon>Salamandridae</taxon>
        <taxon>Pleurodelinae</taxon>
        <taxon>Pleurodeles</taxon>
    </lineage>
</organism>
<dbReference type="Proteomes" id="UP001066276">
    <property type="component" value="Chromosome 3_2"/>
</dbReference>
<evidence type="ECO:0000313" key="3">
    <source>
        <dbReference type="Proteomes" id="UP001066276"/>
    </source>
</evidence>
<dbReference type="EMBL" id="JANPWB010000006">
    <property type="protein sequence ID" value="KAJ1175408.1"/>
    <property type="molecule type" value="Genomic_DNA"/>
</dbReference>
<sequence>MKRRWGHEWPAGCHGQERSSPGLGMSRNPIWGPGTDWAVRPLVSWKQRANVVGTSEWHRGLNTAARHKPEEDDRQFHCSGQERASDLFAPGEYCEVKLGSTWLNFEEQSAEEEEIRDEDDKGGEWQWWG</sequence>
<comment type="caution">
    <text evidence="2">The sequence shown here is derived from an EMBL/GenBank/DDBJ whole genome shotgun (WGS) entry which is preliminary data.</text>
</comment>
<feature type="region of interest" description="Disordered" evidence="1">
    <location>
        <begin position="1"/>
        <end position="34"/>
    </location>
</feature>